<comment type="similarity">
    <text evidence="1 10">Belongs to the GatB/GatE family. GatB subfamily.</text>
</comment>
<proteinExistence type="inferred from homology"/>
<comment type="caution">
    <text evidence="12">The sequence shown here is derived from an EMBL/GenBank/DDBJ whole genome shotgun (WGS) entry which is preliminary data.</text>
</comment>
<dbReference type="InterPro" id="IPR004413">
    <property type="entry name" value="GatB"/>
</dbReference>
<keyword evidence="5 10" id="KW-0067">ATP-binding</keyword>
<dbReference type="SUPFAM" id="SSF89095">
    <property type="entry name" value="GatB/YqeY motif"/>
    <property type="match status" value="1"/>
</dbReference>
<dbReference type="RefSeq" id="WP_379788478.1">
    <property type="nucleotide sequence ID" value="NZ_JBHSHL010000027.1"/>
</dbReference>
<dbReference type="InterPro" id="IPR017959">
    <property type="entry name" value="Asn/Gln-tRNA_amidoTrfase_suB/E"/>
</dbReference>
<dbReference type="SMART" id="SM00845">
    <property type="entry name" value="GatB_Yqey"/>
    <property type="match status" value="1"/>
</dbReference>
<gene>
    <name evidence="10 12" type="primary">gatB</name>
    <name evidence="12" type="ORF">ACFO4R_07620</name>
</gene>
<comment type="catalytic activity">
    <reaction evidence="8 10">
        <text>L-aspartyl-tRNA(Asn) + L-glutamine + ATP + H2O = L-asparaginyl-tRNA(Asn) + L-glutamate + ADP + phosphate + 2 H(+)</text>
        <dbReference type="Rhea" id="RHEA:14513"/>
        <dbReference type="Rhea" id="RHEA-COMP:9674"/>
        <dbReference type="Rhea" id="RHEA-COMP:9677"/>
        <dbReference type="ChEBI" id="CHEBI:15377"/>
        <dbReference type="ChEBI" id="CHEBI:15378"/>
        <dbReference type="ChEBI" id="CHEBI:29985"/>
        <dbReference type="ChEBI" id="CHEBI:30616"/>
        <dbReference type="ChEBI" id="CHEBI:43474"/>
        <dbReference type="ChEBI" id="CHEBI:58359"/>
        <dbReference type="ChEBI" id="CHEBI:78515"/>
        <dbReference type="ChEBI" id="CHEBI:78516"/>
        <dbReference type="ChEBI" id="CHEBI:456216"/>
    </reaction>
</comment>
<dbReference type="EMBL" id="JBHSHL010000027">
    <property type="protein sequence ID" value="MFC4804948.1"/>
    <property type="molecule type" value="Genomic_DNA"/>
</dbReference>
<dbReference type="NCBIfam" id="NF004014">
    <property type="entry name" value="PRK05477.1-4"/>
    <property type="match status" value="1"/>
</dbReference>
<dbReference type="InterPro" id="IPR006075">
    <property type="entry name" value="Asn/Gln-tRNA_Trfase_suB/E_cat"/>
</dbReference>
<name>A0ABV9QM32_9FIRM</name>
<comment type="catalytic activity">
    <reaction evidence="9 10">
        <text>L-glutamyl-tRNA(Gln) + L-glutamine + ATP + H2O = L-glutaminyl-tRNA(Gln) + L-glutamate + ADP + phosphate + H(+)</text>
        <dbReference type="Rhea" id="RHEA:17521"/>
        <dbReference type="Rhea" id="RHEA-COMP:9681"/>
        <dbReference type="Rhea" id="RHEA-COMP:9684"/>
        <dbReference type="ChEBI" id="CHEBI:15377"/>
        <dbReference type="ChEBI" id="CHEBI:15378"/>
        <dbReference type="ChEBI" id="CHEBI:29985"/>
        <dbReference type="ChEBI" id="CHEBI:30616"/>
        <dbReference type="ChEBI" id="CHEBI:43474"/>
        <dbReference type="ChEBI" id="CHEBI:58359"/>
        <dbReference type="ChEBI" id="CHEBI:78520"/>
        <dbReference type="ChEBI" id="CHEBI:78521"/>
        <dbReference type="ChEBI" id="CHEBI:456216"/>
    </reaction>
</comment>
<protein>
    <recommendedName>
        <fullName evidence="10">Aspartyl/glutamyl-tRNA(Asn/Gln) amidotransferase subunit B</fullName>
        <shortName evidence="10">Asp/Glu-ADT subunit B</shortName>
        <ecNumber evidence="10">6.3.5.-</ecNumber>
    </recommendedName>
</protein>
<dbReference type="Gene3D" id="1.10.10.410">
    <property type="match status" value="1"/>
</dbReference>
<evidence type="ECO:0000256" key="1">
    <source>
        <dbReference type="ARBA" id="ARBA00005306"/>
    </source>
</evidence>
<evidence type="ECO:0000259" key="11">
    <source>
        <dbReference type="SMART" id="SM00845"/>
    </source>
</evidence>
<dbReference type="NCBIfam" id="TIGR00133">
    <property type="entry name" value="gatB"/>
    <property type="match status" value="1"/>
</dbReference>
<dbReference type="NCBIfam" id="NF004012">
    <property type="entry name" value="PRK05477.1-2"/>
    <property type="match status" value="1"/>
</dbReference>
<dbReference type="SUPFAM" id="SSF55931">
    <property type="entry name" value="Glutamine synthetase/guanido kinase"/>
    <property type="match status" value="1"/>
</dbReference>
<evidence type="ECO:0000256" key="9">
    <source>
        <dbReference type="ARBA" id="ARBA00047913"/>
    </source>
</evidence>
<dbReference type="PANTHER" id="PTHR11659">
    <property type="entry name" value="GLUTAMYL-TRNA GLN AMIDOTRANSFERASE SUBUNIT B MITOCHONDRIAL AND PROKARYOTIC PET112-RELATED"/>
    <property type="match status" value="1"/>
</dbReference>
<evidence type="ECO:0000313" key="12">
    <source>
        <dbReference type="EMBL" id="MFC4804948.1"/>
    </source>
</evidence>
<dbReference type="InterPro" id="IPR017958">
    <property type="entry name" value="Gln-tRNA_amidoTrfase_suB_CS"/>
</dbReference>
<evidence type="ECO:0000256" key="10">
    <source>
        <dbReference type="HAMAP-Rule" id="MF_00121"/>
    </source>
</evidence>
<dbReference type="InterPro" id="IPR042114">
    <property type="entry name" value="GatB_C_1"/>
</dbReference>
<organism evidence="12 13">
    <name type="scientific">Filifactor villosus</name>
    <dbReference type="NCBI Taxonomy" id="29374"/>
    <lineage>
        <taxon>Bacteria</taxon>
        <taxon>Bacillati</taxon>
        <taxon>Bacillota</taxon>
        <taxon>Clostridia</taxon>
        <taxon>Peptostreptococcales</taxon>
        <taxon>Filifactoraceae</taxon>
        <taxon>Filifactor</taxon>
    </lineage>
</organism>
<evidence type="ECO:0000256" key="8">
    <source>
        <dbReference type="ARBA" id="ARBA00047380"/>
    </source>
</evidence>
<evidence type="ECO:0000313" key="13">
    <source>
        <dbReference type="Proteomes" id="UP001595916"/>
    </source>
</evidence>
<dbReference type="Pfam" id="PF02934">
    <property type="entry name" value="GatB_N"/>
    <property type="match status" value="1"/>
</dbReference>
<dbReference type="Proteomes" id="UP001595916">
    <property type="component" value="Unassembled WGS sequence"/>
</dbReference>
<dbReference type="PROSITE" id="PS01234">
    <property type="entry name" value="GATB"/>
    <property type="match status" value="1"/>
</dbReference>
<comment type="function">
    <text evidence="7 10">Allows the formation of correctly charged Asn-tRNA(Asn) or Gln-tRNA(Gln) through the transamidation of misacylated Asp-tRNA(Asn) or Glu-tRNA(Gln) in organisms which lack either or both of asparaginyl-tRNA or glutaminyl-tRNA synthetases. The reaction takes place in the presence of glutamine and ATP through an activated phospho-Asp-tRNA(Asn) or phospho-Glu-tRNA(Gln).</text>
</comment>
<keyword evidence="6 10" id="KW-0648">Protein biosynthesis</keyword>
<dbReference type="PANTHER" id="PTHR11659:SF0">
    <property type="entry name" value="GLUTAMYL-TRNA(GLN) AMIDOTRANSFERASE SUBUNIT B, MITOCHONDRIAL"/>
    <property type="match status" value="1"/>
</dbReference>
<keyword evidence="13" id="KW-1185">Reference proteome</keyword>
<evidence type="ECO:0000256" key="4">
    <source>
        <dbReference type="ARBA" id="ARBA00022741"/>
    </source>
</evidence>
<keyword evidence="3 10" id="KW-0436">Ligase</keyword>
<dbReference type="InterPro" id="IPR023168">
    <property type="entry name" value="GatB_Yqey_C_2"/>
</dbReference>
<dbReference type="InterPro" id="IPR003789">
    <property type="entry name" value="Asn/Gln_tRNA_amidoTrase-B-like"/>
</dbReference>
<accession>A0ABV9QM32</accession>
<reference evidence="13" key="1">
    <citation type="journal article" date="2019" name="Int. J. Syst. Evol. Microbiol.">
        <title>The Global Catalogue of Microorganisms (GCM) 10K type strain sequencing project: providing services to taxonomists for standard genome sequencing and annotation.</title>
        <authorList>
            <consortium name="The Broad Institute Genomics Platform"/>
            <consortium name="The Broad Institute Genome Sequencing Center for Infectious Disease"/>
            <person name="Wu L."/>
            <person name="Ma J."/>
        </authorList>
    </citation>
    <scope>NUCLEOTIDE SEQUENCE [LARGE SCALE GENOMIC DNA]</scope>
    <source>
        <strain evidence="13">CCUG 46385</strain>
    </source>
</reference>
<dbReference type="HAMAP" id="MF_00121">
    <property type="entry name" value="GatB"/>
    <property type="match status" value="1"/>
</dbReference>
<evidence type="ECO:0000256" key="7">
    <source>
        <dbReference type="ARBA" id="ARBA00024799"/>
    </source>
</evidence>
<dbReference type="Pfam" id="PF02637">
    <property type="entry name" value="GatB_Yqey"/>
    <property type="match status" value="1"/>
</dbReference>
<dbReference type="InterPro" id="IPR014746">
    <property type="entry name" value="Gln_synth/guanido_kin_cat_dom"/>
</dbReference>
<comment type="subunit">
    <text evidence="2 10">Heterotrimer of A, B and C subunits.</text>
</comment>
<dbReference type="EC" id="6.3.5.-" evidence="10"/>
<feature type="domain" description="Asn/Gln amidotransferase" evidence="11">
    <location>
        <begin position="326"/>
        <end position="473"/>
    </location>
</feature>
<dbReference type="Gene3D" id="1.10.150.380">
    <property type="entry name" value="GatB domain, N-terminal subdomain"/>
    <property type="match status" value="1"/>
</dbReference>
<sequence length="477" mass="55265">MNYKTLIGIEIHSELLTKTKAFCGCKNEFGSEVNTNCCPVCTGMPGTLPVLNKEVMRYAVMAGLATNCSIETDTKMDRKNYFYPDLTKGYQISQFDKPLCYEGYVEIEDEEGRPKKIRLIRIHMEEDTGKSIHDTSGDSLIDYNRAGVPLIEIVSYPDMNSPTEAYRYLENLKEILLFTGVSDVKMEQGSLRCDVNINVVREDGVKSNIVELKNLNSFKSAFRAMEYEEKRHKELLEKGENTVKETRRWDEQNQLTIPMRSKENVQDYRYFPEADITDFKLTQEYIEEIRRQLPELPAERRKRFVQEYGIAKDDAEILNTNVDISRYYEELVKMTKEPVLTTNFFLSEFLRRLKDSESEIGNEKFSMEQFAYLLRQLAEKKINNNIAKKIFRKMFEEGTDPEEYIKSEGLVQVQDEGLIAGIVAEVVNRNPQSIEDIKNGKDRAFGFLVGQVMKESKGKANPQMVNELLKKEIEKHM</sequence>
<evidence type="ECO:0000256" key="5">
    <source>
        <dbReference type="ARBA" id="ARBA00022840"/>
    </source>
</evidence>
<evidence type="ECO:0000256" key="3">
    <source>
        <dbReference type="ARBA" id="ARBA00022598"/>
    </source>
</evidence>
<dbReference type="InterPro" id="IPR018027">
    <property type="entry name" value="Asn/Gln_amidotransferase"/>
</dbReference>
<evidence type="ECO:0000256" key="2">
    <source>
        <dbReference type="ARBA" id="ARBA00011123"/>
    </source>
</evidence>
<evidence type="ECO:0000256" key="6">
    <source>
        <dbReference type="ARBA" id="ARBA00022917"/>
    </source>
</evidence>
<keyword evidence="4 10" id="KW-0547">Nucleotide-binding</keyword>